<organism evidence="1 2">
    <name type="scientific">Plasmodiophora brassicae</name>
    <name type="common">Clubroot disease agent</name>
    <dbReference type="NCBI Taxonomy" id="37360"/>
    <lineage>
        <taxon>Eukaryota</taxon>
        <taxon>Sar</taxon>
        <taxon>Rhizaria</taxon>
        <taxon>Endomyxa</taxon>
        <taxon>Phytomyxea</taxon>
        <taxon>Plasmodiophorida</taxon>
        <taxon>Plasmodiophoridae</taxon>
        <taxon>Plasmodiophora</taxon>
    </lineage>
</organism>
<dbReference type="EMBL" id="CDSF01000112">
    <property type="protein sequence ID" value="CEP01435.1"/>
    <property type="molecule type" value="Genomic_DNA"/>
</dbReference>
<protein>
    <submittedName>
        <fullName evidence="1">Uncharacterized protein</fullName>
    </submittedName>
</protein>
<evidence type="ECO:0000313" key="1">
    <source>
        <dbReference type="EMBL" id="CEP01435.1"/>
    </source>
</evidence>
<sequence length="99" mass="10647">MLDGQLSSAIGAFQGAVLSPFLFNIHIDDLPDGLYRVFCHVSRSLYALSDDIAQRIDAGPLRGVRLAAPVRIQREEVTGDEGPGVPRCDHCRASPCPGT</sequence>
<proteinExistence type="predicted"/>
<keyword evidence="2" id="KW-1185">Reference proteome</keyword>
<accession>A0A0G4J1H6</accession>
<name>A0A0G4J1H6_PLABS</name>
<reference evidence="1 2" key="1">
    <citation type="submission" date="2015-02" db="EMBL/GenBank/DDBJ databases">
        <authorList>
            <person name="Chooi Y.-H."/>
        </authorList>
    </citation>
    <scope>NUCLEOTIDE SEQUENCE [LARGE SCALE GENOMIC DNA]</scope>
    <source>
        <strain evidence="1">E3</strain>
    </source>
</reference>
<dbReference type="Proteomes" id="UP000039324">
    <property type="component" value="Unassembled WGS sequence"/>
</dbReference>
<evidence type="ECO:0000313" key="2">
    <source>
        <dbReference type="Proteomes" id="UP000039324"/>
    </source>
</evidence>
<gene>
    <name evidence="1" type="ORF">PBRA_002042</name>
</gene>
<dbReference type="AlphaFoldDB" id="A0A0G4J1H6"/>
<dbReference type="OrthoDB" id="5514950at2759"/>